<dbReference type="Proteomes" id="UP000320179">
    <property type="component" value="Chromosome"/>
</dbReference>
<accession>A0AAE6G0M9</accession>
<reference evidence="1 2" key="1">
    <citation type="journal article" date="2019" name="Science">
        <title>Social genes are selection hotspots in kin groups of a soil microbe.</title>
        <authorList>
            <person name="Wielgoss S."/>
            <person name="Wolfensberger R."/>
            <person name="Sun L."/>
            <person name="Fiegna F."/>
            <person name="Velicer G.J."/>
        </authorList>
    </citation>
    <scope>NUCLEOTIDE SEQUENCE [LARGE SCALE GENOMIC DNA]</scope>
    <source>
        <strain evidence="1 2">MC3.5.9c15</strain>
    </source>
</reference>
<gene>
    <name evidence="1" type="ORF">BHS09_17825</name>
</gene>
<protein>
    <recommendedName>
        <fullName evidence="3">Muconolactone isomerase domain-containing protein</fullName>
    </recommendedName>
</protein>
<dbReference type="AlphaFoldDB" id="A0AAE6G0M9"/>
<organism evidence="1 2">
    <name type="scientific">Myxococcus xanthus</name>
    <dbReference type="NCBI Taxonomy" id="34"/>
    <lineage>
        <taxon>Bacteria</taxon>
        <taxon>Pseudomonadati</taxon>
        <taxon>Myxococcota</taxon>
        <taxon>Myxococcia</taxon>
        <taxon>Myxococcales</taxon>
        <taxon>Cystobacterineae</taxon>
        <taxon>Myxococcaceae</taxon>
        <taxon>Myxococcus</taxon>
    </lineage>
</organism>
<name>A0AAE6G0M9_MYXXA</name>
<evidence type="ECO:0000313" key="1">
    <source>
        <dbReference type="EMBL" id="QDE68688.1"/>
    </source>
</evidence>
<dbReference type="EMBL" id="CP017174">
    <property type="protein sequence ID" value="QDE68688.1"/>
    <property type="molecule type" value="Genomic_DNA"/>
</dbReference>
<sequence>MKYLVYVKDRTSGPQPQDPIALNRAVRDWVGARLQDGTFDCAYYVLPKMGLCILNADSHESLLTLLRAWPSFPFQEFEIHMLADVRHGIDNNFERLQKASAQGQSESAA</sequence>
<proteinExistence type="predicted"/>
<dbReference type="RefSeq" id="WP_140791653.1">
    <property type="nucleotide sequence ID" value="NZ_CP017169.1"/>
</dbReference>
<evidence type="ECO:0008006" key="3">
    <source>
        <dbReference type="Google" id="ProtNLM"/>
    </source>
</evidence>
<evidence type="ECO:0000313" key="2">
    <source>
        <dbReference type="Proteomes" id="UP000320179"/>
    </source>
</evidence>